<keyword evidence="2" id="KW-0547">Nucleotide-binding</keyword>
<dbReference type="PROSITE" id="PS00675">
    <property type="entry name" value="SIGMA54_INTERACT_1"/>
    <property type="match status" value="1"/>
</dbReference>
<dbReference type="InterPro" id="IPR027417">
    <property type="entry name" value="P-loop_NTPase"/>
</dbReference>
<evidence type="ECO:0000313" key="3">
    <source>
        <dbReference type="Proteomes" id="UP001597053"/>
    </source>
</evidence>
<gene>
    <name evidence="2" type="ORF">ACFQZ8_24690</name>
</gene>
<feature type="non-terminal residue" evidence="2">
    <location>
        <position position="118"/>
    </location>
</feature>
<dbReference type="EMBL" id="JBHTHM010001777">
    <property type="protein sequence ID" value="MFD0787110.1"/>
    <property type="molecule type" value="Genomic_DNA"/>
</dbReference>
<dbReference type="SUPFAM" id="SSF52540">
    <property type="entry name" value="P-loop containing nucleoside triphosphate hydrolases"/>
    <property type="match status" value="1"/>
</dbReference>
<proteinExistence type="predicted"/>
<dbReference type="Gene3D" id="3.40.50.300">
    <property type="entry name" value="P-loop containing nucleotide triphosphate hydrolases"/>
    <property type="match status" value="1"/>
</dbReference>
<dbReference type="InterPro" id="IPR041664">
    <property type="entry name" value="AAA_16"/>
</dbReference>
<name>A0ABW3A8C6_9ACTN</name>
<keyword evidence="2" id="KW-0067">ATP-binding</keyword>
<dbReference type="InterPro" id="IPR025662">
    <property type="entry name" value="Sigma_54_int_dom_ATP-bd_1"/>
</dbReference>
<organism evidence="2 3">
    <name type="scientific">Micromonospora azadirachtae</name>
    <dbReference type="NCBI Taxonomy" id="1970735"/>
    <lineage>
        <taxon>Bacteria</taxon>
        <taxon>Bacillati</taxon>
        <taxon>Actinomycetota</taxon>
        <taxon>Actinomycetes</taxon>
        <taxon>Micromonosporales</taxon>
        <taxon>Micromonosporaceae</taxon>
        <taxon>Micromonospora</taxon>
    </lineage>
</organism>
<dbReference type="Pfam" id="PF13191">
    <property type="entry name" value="AAA_16"/>
    <property type="match status" value="1"/>
</dbReference>
<accession>A0ABW3A8C6</accession>
<comment type="caution">
    <text evidence="2">The sequence shown here is derived from an EMBL/GenBank/DDBJ whole genome shotgun (WGS) entry which is preliminary data.</text>
</comment>
<keyword evidence="3" id="KW-1185">Reference proteome</keyword>
<evidence type="ECO:0000313" key="2">
    <source>
        <dbReference type="EMBL" id="MFD0787110.1"/>
    </source>
</evidence>
<evidence type="ECO:0000259" key="1">
    <source>
        <dbReference type="Pfam" id="PF13191"/>
    </source>
</evidence>
<sequence>MASDVDTAPLIGRADLLKSVRSALLDDVAQGHTAAVFLTGESGVGKTRLLREVGAQLRDAGALVLTGSCLDIGDASPLHPLLQALRRFDAELSTSHTRTSMAVRALLQMFAEETAGPD</sequence>
<reference evidence="3" key="1">
    <citation type="journal article" date="2019" name="Int. J. Syst. Evol. Microbiol.">
        <title>The Global Catalogue of Microorganisms (GCM) 10K type strain sequencing project: providing services to taxonomists for standard genome sequencing and annotation.</title>
        <authorList>
            <consortium name="The Broad Institute Genomics Platform"/>
            <consortium name="The Broad Institute Genome Sequencing Center for Infectious Disease"/>
            <person name="Wu L."/>
            <person name="Ma J."/>
        </authorList>
    </citation>
    <scope>NUCLEOTIDE SEQUENCE [LARGE SCALE GENOMIC DNA]</scope>
    <source>
        <strain evidence="3">JCM 32148</strain>
    </source>
</reference>
<dbReference type="Proteomes" id="UP001597053">
    <property type="component" value="Unassembled WGS sequence"/>
</dbReference>
<protein>
    <submittedName>
        <fullName evidence="2">ATP-binding protein</fullName>
    </submittedName>
</protein>
<feature type="domain" description="Orc1-like AAA ATPase" evidence="1">
    <location>
        <begin position="9"/>
        <end position="94"/>
    </location>
</feature>
<dbReference type="GO" id="GO:0005524">
    <property type="term" value="F:ATP binding"/>
    <property type="evidence" value="ECO:0007669"/>
    <property type="project" value="UniProtKB-KW"/>
</dbReference>